<feature type="region of interest" description="Disordered" evidence="1">
    <location>
        <begin position="31"/>
        <end position="73"/>
    </location>
</feature>
<proteinExistence type="predicted"/>
<accession>A0ABY9U6G4</accession>
<dbReference type="EMBL" id="CP134213">
    <property type="protein sequence ID" value="WND15906.1"/>
    <property type="molecule type" value="Genomic_DNA"/>
</dbReference>
<gene>
    <name evidence="2" type="ORF">RI060_00320</name>
</gene>
<evidence type="ECO:0000256" key="1">
    <source>
        <dbReference type="SAM" id="MobiDB-lite"/>
    </source>
</evidence>
<organism evidence="2 3">
    <name type="scientific">Streptomyces violaceus</name>
    <name type="common">Streptomyces venezuelae</name>
    <dbReference type="NCBI Taxonomy" id="1936"/>
    <lineage>
        <taxon>Bacteria</taxon>
        <taxon>Bacillati</taxon>
        <taxon>Actinomycetota</taxon>
        <taxon>Actinomycetes</taxon>
        <taxon>Kitasatosporales</taxon>
        <taxon>Streptomycetaceae</taxon>
        <taxon>Streptomyces</taxon>
    </lineage>
</organism>
<evidence type="ECO:0000313" key="2">
    <source>
        <dbReference type="EMBL" id="WND15906.1"/>
    </source>
</evidence>
<protein>
    <submittedName>
        <fullName evidence="2">Uncharacterized protein</fullName>
    </submittedName>
</protein>
<reference evidence="2 3" key="1">
    <citation type="submission" date="2023-09" db="EMBL/GenBank/DDBJ databases">
        <title>The genome sequence of Streptomyces anthocyanicus.</title>
        <authorList>
            <person name="Mo P."/>
        </authorList>
    </citation>
    <scope>NUCLEOTIDE SEQUENCE [LARGE SCALE GENOMIC DNA]</scope>
    <source>
        <strain evidence="2 3">JCM 4387</strain>
    </source>
</reference>
<evidence type="ECO:0000313" key="3">
    <source>
        <dbReference type="Proteomes" id="UP001249394"/>
    </source>
</evidence>
<dbReference type="Proteomes" id="UP001249394">
    <property type="component" value="Chromosome"/>
</dbReference>
<sequence>MDIVRRATDAEGMDASTVAAALEDARVDARQVSRHEHLADDGGRSELAEGGEDRPAARRCGPGQPLKVGGESRGAVLGLPPQCLHQVGDLLGSAGGAGGRAGVVVEQSVLAVRASG</sequence>
<name>A0ABY9U6G4_STRVL</name>
<feature type="compositionally biased region" description="Basic and acidic residues" evidence="1">
    <location>
        <begin position="31"/>
        <end position="56"/>
    </location>
</feature>
<keyword evidence="3" id="KW-1185">Reference proteome</keyword>